<comment type="similarity">
    <text evidence="3 9">Belongs to the UDP-glucose/GDP-mannose dehydrogenase family.</text>
</comment>
<dbReference type="OrthoDB" id="646545at2759"/>
<proteinExistence type="inferred from homology"/>
<name>A0A2T7EK61_9POAL</name>
<evidence type="ECO:0000256" key="8">
    <source>
        <dbReference type="ARBA" id="ARBA00047473"/>
    </source>
</evidence>
<evidence type="ECO:0000256" key="3">
    <source>
        <dbReference type="ARBA" id="ARBA00006601"/>
    </source>
</evidence>
<feature type="binding site" evidence="10">
    <location>
        <position position="81"/>
    </location>
    <ligand>
        <name>NAD(+)</name>
        <dbReference type="ChEBI" id="CHEBI:57540"/>
    </ligand>
</feature>
<dbReference type="PIRSF" id="PIRSF000124">
    <property type="entry name" value="UDPglc_GDPman_dh"/>
    <property type="match status" value="1"/>
</dbReference>
<dbReference type="InterPro" id="IPR014027">
    <property type="entry name" value="UDP-Glc/GDP-Man_DH_C"/>
</dbReference>
<dbReference type="InterPro" id="IPR008927">
    <property type="entry name" value="6-PGluconate_DH-like_C_sf"/>
</dbReference>
<dbReference type="EC" id="1.1.1.22" evidence="4 9"/>
<dbReference type="GO" id="GO:0051287">
    <property type="term" value="F:NAD binding"/>
    <property type="evidence" value="ECO:0007669"/>
    <property type="project" value="InterPro"/>
</dbReference>
<keyword evidence="14" id="KW-1185">Reference proteome</keyword>
<feature type="binding site" evidence="10">
    <location>
        <begin position="51"/>
        <end position="56"/>
    </location>
    <ligand>
        <name>NAD(+)</name>
        <dbReference type="ChEBI" id="CHEBI:57540"/>
    </ligand>
</feature>
<dbReference type="PIRSF" id="PIRSF500133">
    <property type="entry name" value="UDPglc_DH_euk"/>
    <property type="match status" value="1"/>
</dbReference>
<dbReference type="Gramene" id="PUZ68214">
    <property type="protein sequence ID" value="PUZ68214"/>
    <property type="gene ID" value="GQ55_2G007500"/>
</dbReference>
<dbReference type="FunFam" id="1.20.5.100:FF:000001">
    <property type="entry name" value="UDP-glucose 6-dehydrogenase"/>
    <property type="match status" value="1"/>
</dbReference>
<feature type="binding site" evidence="10">
    <location>
        <position position="76"/>
    </location>
    <ligand>
        <name>NAD(+)</name>
        <dbReference type="ChEBI" id="CHEBI:57540"/>
    </ligand>
</feature>
<evidence type="ECO:0000256" key="11">
    <source>
        <dbReference type="SAM" id="SignalP"/>
    </source>
</evidence>
<evidence type="ECO:0000256" key="7">
    <source>
        <dbReference type="ARBA" id="ARBA00023027"/>
    </source>
</evidence>
<comment type="catalytic activity">
    <reaction evidence="8 9">
        <text>UDP-alpha-D-glucose + 2 NAD(+) + H2O = UDP-alpha-D-glucuronate + 2 NADH + 3 H(+)</text>
        <dbReference type="Rhea" id="RHEA:23596"/>
        <dbReference type="ChEBI" id="CHEBI:15377"/>
        <dbReference type="ChEBI" id="CHEBI:15378"/>
        <dbReference type="ChEBI" id="CHEBI:57540"/>
        <dbReference type="ChEBI" id="CHEBI:57945"/>
        <dbReference type="ChEBI" id="CHEBI:58052"/>
        <dbReference type="ChEBI" id="CHEBI:58885"/>
        <dbReference type="EC" id="1.1.1.22"/>
    </reaction>
</comment>
<feature type="domain" description="UDP-glucose/GDP-mannose dehydrogenase C-terminal" evidence="12">
    <location>
        <begin position="375"/>
        <end position="489"/>
    </location>
</feature>
<dbReference type="PANTHER" id="PTHR11374:SF44">
    <property type="entry name" value="UDP-GLUCOSE 6-DEHYDROGENASE 2"/>
    <property type="match status" value="1"/>
</dbReference>
<dbReference type="Pfam" id="PF00984">
    <property type="entry name" value="UDPG_MGDP_dh"/>
    <property type="match status" value="1"/>
</dbReference>
<keyword evidence="7 9" id="KW-0520">NAD</keyword>
<dbReference type="InterPro" id="IPR028356">
    <property type="entry name" value="UDPglc_DH_euk"/>
</dbReference>
<keyword evidence="6 9" id="KW-0560">Oxidoreductase</keyword>
<dbReference type="InterPro" id="IPR001732">
    <property type="entry name" value="UDP-Glc/GDP-Man_DH_N"/>
</dbReference>
<protein>
    <recommendedName>
        <fullName evidence="5 9">UDP-glucose 6-dehydrogenase</fullName>
        <ecNumber evidence="4 9">1.1.1.22</ecNumber>
    </recommendedName>
</protein>
<evidence type="ECO:0000256" key="10">
    <source>
        <dbReference type="PIRSR" id="PIRSR500133-3"/>
    </source>
</evidence>
<dbReference type="EMBL" id="CM009750">
    <property type="protein sequence ID" value="PUZ68214.1"/>
    <property type="molecule type" value="Genomic_DNA"/>
</dbReference>
<dbReference type="STRING" id="1504633.A0A2T7EK61"/>
<dbReference type="Gene3D" id="1.20.5.100">
    <property type="entry name" value="Cytochrome c1, transmembrane anchor, C-terminal"/>
    <property type="match status" value="1"/>
</dbReference>
<sequence>MVYLKSCTHLYTILLAYSLFKILVLQDCEQSSRQVKCTHGQAAMVKICCIGSGYVGGPSMAVIALKCPAIEVAVVDVSRPRIDAWNSDRLPVLEPGLDAVVRACRGRNLSFSADVDRHVADADIVFVSVNTPTKARGLGAGRAADLAYWESAARVVAAASRSGKNKIVVEKSAVPVRTAEAMERMLLAHSGGGGATFQVLSNPEFFSEGTAVRDLLCPDRVLIGGRDTDAGRSAVRALRDVYAHWVPEDRIVTTSLCSAELSKLAANALLAQRVSSVNAISALCEATGADVSDVARAVGWDDRVGDGFLNAGVGFGGSSFQKDVLRLAYACECNGLPEAADYWRQVVAVNEYQKSRFVRRVVSSMFSTVAGKKVAVLGFAFKKGVGDTRESPAVDVCRGLLGDRAHVSVYDPAVSEKQIRRDTASPAAAKAQAHQQVLVARDAYEAAEGAHGLCVLTDWDEFRTLDYRRIFDGMQRPAFVFDGRGVVDVGKVREIGFVVYSVGKPLDPWLKGLPAVA</sequence>
<dbReference type="NCBIfam" id="TIGR03026">
    <property type="entry name" value="NDP-sugDHase"/>
    <property type="match status" value="1"/>
</dbReference>
<dbReference type="SUPFAM" id="SSF51735">
    <property type="entry name" value="NAD(P)-binding Rossmann-fold domains"/>
    <property type="match status" value="1"/>
</dbReference>
<evidence type="ECO:0000313" key="14">
    <source>
        <dbReference type="Proteomes" id="UP000244336"/>
    </source>
</evidence>
<feature type="binding site" evidence="10">
    <location>
        <position position="208"/>
    </location>
    <ligand>
        <name>NAD(+)</name>
        <dbReference type="ChEBI" id="CHEBI:57540"/>
    </ligand>
</feature>
<dbReference type="AlphaFoldDB" id="A0A2T7EK61"/>
<dbReference type="GO" id="GO:0003979">
    <property type="term" value="F:UDP-glucose 6-dehydrogenase activity"/>
    <property type="evidence" value="ECO:0007669"/>
    <property type="project" value="UniProtKB-EC"/>
</dbReference>
<dbReference type="FunFam" id="3.40.50.720:FF:000032">
    <property type="entry name" value="UDP-glucose 6-dehydrogenase"/>
    <property type="match status" value="1"/>
</dbReference>
<dbReference type="GO" id="GO:0006024">
    <property type="term" value="P:glycosaminoglycan biosynthetic process"/>
    <property type="evidence" value="ECO:0007669"/>
    <property type="project" value="TreeGrafter"/>
</dbReference>
<dbReference type="InterPro" id="IPR017476">
    <property type="entry name" value="UDP-Glc/GDP-Man"/>
</dbReference>
<feature type="signal peptide" evidence="11">
    <location>
        <begin position="1"/>
        <end position="26"/>
    </location>
</feature>
<accession>A0A2T7EK61</accession>
<dbReference type="SUPFAM" id="SSF52413">
    <property type="entry name" value="UDP-glucose/GDP-mannose dehydrogenase C-terminal domain"/>
    <property type="match status" value="1"/>
</dbReference>
<feature type="chain" id="PRO_5015419778" description="UDP-glucose 6-dehydrogenase" evidence="11">
    <location>
        <begin position="27"/>
        <end position="517"/>
    </location>
</feature>
<organism evidence="13 14">
    <name type="scientific">Panicum hallii var. hallii</name>
    <dbReference type="NCBI Taxonomy" id="1504633"/>
    <lineage>
        <taxon>Eukaryota</taxon>
        <taxon>Viridiplantae</taxon>
        <taxon>Streptophyta</taxon>
        <taxon>Embryophyta</taxon>
        <taxon>Tracheophyta</taxon>
        <taxon>Spermatophyta</taxon>
        <taxon>Magnoliopsida</taxon>
        <taxon>Liliopsida</taxon>
        <taxon>Poales</taxon>
        <taxon>Poaceae</taxon>
        <taxon>PACMAD clade</taxon>
        <taxon>Panicoideae</taxon>
        <taxon>Panicodae</taxon>
        <taxon>Paniceae</taxon>
        <taxon>Panicinae</taxon>
        <taxon>Panicum</taxon>
        <taxon>Panicum sect. Panicum</taxon>
    </lineage>
</organism>
<evidence type="ECO:0000256" key="5">
    <source>
        <dbReference type="ARBA" id="ARBA00015132"/>
    </source>
</evidence>
<dbReference type="SMART" id="SM00984">
    <property type="entry name" value="UDPG_MGDP_dh_C"/>
    <property type="match status" value="1"/>
</dbReference>
<dbReference type="InterPro" id="IPR036220">
    <property type="entry name" value="UDP-Glc/GDP-Man_DH_C_sf"/>
</dbReference>
<feature type="binding site" evidence="10">
    <location>
        <begin position="129"/>
        <end position="133"/>
    </location>
    <ligand>
        <name>NAD(+)</name>
        <dbReference type="ChEBI" id="CHEBI:57540"/>
    </ligand>
</feature>
<feature type="binding site" evidence="10">
    <location>
        <position position="389"/>
    </location>
    <ligand>
        <name>NAD(+)</name>
        <dbReference type="ChEBI" id="CHEBI:57540"/>
    </ligand>
</feature>
<evidence type="ECO:0000256" key="4">
    <source>
        <dbReference type="ARBA" id="ARBA00012954"/>
    </source>
</evidence>
<gene>
    <name evidence="13" type="ORF">GQ55_2G007500</name>
</gene>
<evidence type="ECO:0000256" key="1">
    <source>
        <dbReference type="ARBA" id="ARBA00003623"/>
    </source>
</evidence>
<dbReference type="FunFam" id="3.40.50.720:FF:000114">
    <property type="entry name" value="UDP-glucose 6-dehydrogenase"/>
    <property type="match status" value="1"/>
</dbReference>
<dbReference type="Proteomes" id="UP000244336">
    <property type="component" value="Chromosome 2"/>
</dbReference>
<dbReference type="Pfam" id="PF03721">
    <property type="entry name" value="UDPG_MGDP_dh_N"/>
    <property type="match status" value="1"/>
</dbReference>
<dbReference type="GO" id="GO:0006065">
    <property type="term" value="P:UDP-glucuronate biosynthetic process"/>
    <property type="evidence" value="ECO:0007669"/>
    <property type="project" value="UniProtKB-UniPathway"/>
</dbReference>
<dbReference type="InterPro" id="IPR014026">
    <property type="entry name" value="UDP-Glc/GDP-Man_DH_dimer"/>
</dbReference>
<keyword evidence="11" id="KW-0732">Signal</keyword>
<dbReference type="UniPathway" id="UPA00038">
    <property type="reaction ID" value="UER00491"/>
</dbReference>
<comment type="pathway">
    <text evidence="2">Nucleotide-sugar biosynthesis; UDP-alpha-D-glucuronate biosynthesis; UDP-alpha-D-glucuronate from UDP-alpha-D-glucose: step 1/1.</text>
</comment>
<dbReference type="SUPFAM" id="SSF48179">
    <property type="entry name" value="6-phosphogluconate dehydrogenase C-terminal domain-like"/>
    <property type="match status" value="1"/>
</dbReference>
<evidence type="ECO:0000259" key="12">
    <source>
        <dbReference type="SMART" id="SM00984"/>
    </source>
</evidence>
<comment type="function">
    <text evidence="1">Involved in the biosynthesis of UDP-glucuronic acid (UDP-GlcA), providing nucleotide sugars for cell-wall polymers.</text>
</comment>
<evidence type="ECO:0000256" key="6">
    <source>
        <dbReference type="ARBA" id="ARBA00023002"/>
    </source>
</evidence>
<evidence type="ECO:0000256" key="2">
    <source>
        <dbReference type="ARBA" id="ARBA00004701"/>
    </source>
</evidence>
<evidence type="ECO:0000313" key="13">
    <source>
        <dbReference type="EMBL" id="PUZ68214.1"/>
    </source>
</evidence>
<dbReference type="Gene3D" id="3.40.50.720">
    <property type="entry name" value="NAD(P)-binding Rossmann-like Domain"/>
    <property type="match status" value="2"/>
</dbReference>
<reference evidence="13 14" key="1">
    <citation type="submission" date="2018-04" db="EMBL/GenBank/DDBJ databases">
        <title>WGS assembly of Panicum hallii var. hallii HAL2.</title>
        <authorList>
            <person name="Lovell J."/>
            <person name="Jenkins J."/>
            <person name="Lowry D."/>
            <person name="Mamidi S."/>
            <person name="Sreedasyam A."/>
            <person name="Weng X."/>
            <person name="Barry K."/>
            <person name="Bonette J."/>
            <person name="Campitelli B."/>
            <person name="Daum C."/>
            <person name="Gordon S."/>
            <person name="Gould B."/>
            <person name="Lipzen A."/>
            <person name="MacQueen A."/>
            <person name="Palacio-Mejia J."/>
            <person name="Plott C."/>
            <person name="Shakirov E."/>
            <person name="Shu S."/>
            <person name="Yoshinaga Y."/>
            <person name="Zane M."/>
            <person name="Rokhsar D."/>
            <person name="Grimwood J."/>
            <person name="Schmutz J."/>
            <person name="Juenger T."/>
        </authorList>
    </citation>
    <scope>NUCLEOTIDE SEQUENCE [LARGE SCALE GENOMIC DNA]</scope>
    <source>
        <strain evidence="14">cv. HAL2</strain>
    </source>
</reference>
<dbReference type="InterPro" id="IPR036291">
    <property type="entry name" value="NAD(P)-bd_dom_sf"/>
</dbReference>
<evidence type="ECO:0000256" key="9">
    <source>
        <dbReference type="PIRNR" id="PIRNR000124"/>
    </source>
</evidence>
<dbReference type="GO" id="GO:0005634">
    <property type="term" value="C:nucleus"/>
    <property type="evidence" value="ECO:0007669"/>
    <property type="project" value="TreeGrafter"/>
</dbReference>
<dbReference type="PANTHER" id="PTHR11374">
    <property type="entry name" value="UDP-GLUCOSE DEHYDROGENASE/UDP-MANNAC DEHYDROGENASE"/>
    <property type="match status" value="1"/>
</dbReference>
<dbReference type="Pfam" id="PF03720">
    <property type="entry name" value="UDPG_MGDP_dh_C"/>
    <property type="match status" value="1"/>
</dbReference>